<keyword evidence="1" id="KW-0472">Membrane</keyword>
<feature type="transmembrane region" description="Helical" evidence="1">
    <location>
        <begin position="77"/>
        <end position="96"/>
    </location>
</feature>
<dbReference type="InterPro" id="IPR007893">
    <property type="entry name" value="Spore_coat_U/FanG"/>
</dbReference>
<keyword evidence="4" id="KW-1185">Reference proteome</keyword>
<sequence>MQMRSLLYKSRVVIASRHCCVNPVYLSLRRNYEVINEAISGYLTRLLRRFALRNDDSVIHAAMPARNDAKSGNVRKLIAVLMINIIIPGNATALLATCNPSVPTVNFGTFNVGAVRTTSVTASVTCSALLSLLVSYTVTFSTGSANIYNPRNMVNGVRKLNYNLYKNAAFTQILGNGTSSTVTFTDSYLLGLGPVTRNYTVYALLPSQPLAAAGTFQDTITVTVTQP</sequence>
<keyword evidence="1" id="KW-1133">Transmembrane helix</keyword>
<dbReference type="SMART" id="SM00972">
    <property type="entry name" value="SCPU"/>
    <property type="match status" value="1"/>
</dbReference>
<dbReference type="Proteomes" id="UP000595296">
    <property type="component" value="Chromosome"/>
</dbReference>
<dbReference type="InterPro" id="IPR053167">
    <property type="entry name" value="Spore_coat_component"/>
</dbReference>
<dbReference type="Pfam" id="PF05229">
    <property type="entry name" value="SCPU"/>
    <property type="match status" value="1"/>
</dbReference>
<keyword evidence="1" id="KW-0812">Transmembrane</keyword>
<evidence type="ECO:0000313" key="4">
    <source>
        <dbReference type="Proteomes" id="UP000595296"/>
    </source>
</evidence>
<gene>
    <name evidence="3" type="ORF">H6P87_00663</name>
</gene>
<feature type="domain" description="Spore coat protein U/FanG" evidence="2">
    <location>
        <begin position="93"/>
        <end position="223"/>
    </location>
</feature>
<organism evidence="3 4">
    <name type="scientific">Rickettsia tillamookensis</name>
    <dbReference type="NCBI Taxonomy" id="2761623"/>
    <lineage>
        <taxon>Bacteria</taxon>
        <taxon>Pseudomonadati</taxon>
        <taxon>Pseudomonadota</taxon>
        <taxon>Alphaproteobacteria</taxon>
        <taxon>Rickettsiales</taxon>
        <taxon>Rickettsiaceae</taxon>
        <taxon>Rickettsieae</taxon>
        <taxon>Rickettsia</taxon>
        <taxon>spotted fever group</taxon>
    </lineage>
</organism>
<accession>A0A9E6SQG1</accession>
<evidence type="ECO:0000313" key="3">
    <source>
        <dbReference type="EMBL" id="QQV75117.1"/>
    </source>
</evidence>
<dbReference type="PANTHER" id="PTHR37089:SF3">
    <property type="entry name" value="EXPORTED PROTEIN"/>
    <property type="match status" value="1"/>
</dbReference>
<proteinExistence type="predicted"/>
<name>A0A9E6SQG1_9RICK</name>
<protein>
    <recommendedName>
        <fullName evidence="2">Spore coat protein U/FanG domain-containing protein</fullName>
    </recommendedName>
</protein>
<dbReference type="EMBL" id="CP060138">
    <property type="protein sequence ID" value="QQV75117.1"/>
    <property type="molecule type" value="Genomic_DNA"/>
</dbReference>
<dbReference type="PANTHER" id="PTHR37089">
    <property type="entry name" value="PROTEIN U-RELATED"/>
    <property type="match status" value="1"/>
</dbReference>
<evidence type="ECO:0000256" key="1">
    <source>
        <dbReference type="SAM" id="Phobius"/>
    </source>
</evidence>
<reference evidence="3 4" key="1">
    <citation type="journal article" date="2021" name="Int. J. Syst. Evol. Microbiol.">
        <title>Characterization of a novel transitional group Rickettsia species (Rickettsia tillamookensis sp. nov.) from the western black-legged tick, Ixodes pacificus.</title>
        <authorList>
            <person name="Gauthier D.T."/>
            <person name="Karpathy S.E."/>
            <person name="Grizzard S.L."/>
            <person name="Batra D."/>
            <person name="Rowe L.A."/>
            <person name="Paddock C.D."/>
        </authorList>
    </citation>
    <scope>NUCLEOTIDE SEQUENCE [LARGE SCALE GENOMIC DNA]</scope>
    <source>
        <strain evidence="3 4">Tillamook 23</strain>
    </source>
</reference>
<evidence type="ECO:0000259" key="2">
    <source>
        <dbReference type="Pfam" id="PF05229"/>
    </source>
</evidence>